<proteinExistence type="predicted"/>
<evidence type="ECO:0000313" key="2">
    <source>
        <dbReference type="EMBL" id="KJZ05843.1"/>
    </source>
</evidence>
<dbReference type="Gene3D" id="2.60.40.10">
    <property type="entry name" value="Immunoglobulins"/>
    <property type="match status" value="2"/>
</dbReference>
<dbReference type="GO" id="GO:0016020">
    <property type="term" value="C:membrane"/>
    <property type="evidence" value="ECO:0007669"/>
    <property type="project" value="InterPro"/>
</dbReference>
<dbReference type="InterPro" id="IPR013783">
    <property type="entry name" value="Ig-like_fold"/>
</dbReference>
<dbReference type="InterPro" id="IPR011047">
    <property type="entry name" value="Quinoprotein_ADH-like_sf"/>
</dbReference>
<dbReference type="AlphaFoldDB" id="A0A0F4QDQ1"/>
<dbReference type="InterPro" id="IPR015919">
    <property type="entry name" value="Cadherin-like_sf"/>
</dbReference>
<keyword evidence="3" id="KW-1185">Reference proteome</keyword>
<organism evidence="2 3">
    <name type="scientific">Pseudoalteromonas rubra</name>
    <dbReference type="NCBI Taxonomy" id="43658"/>
    <lineage>
        <taxon>Bacteria</taxon>
        <taxon>Pseudomonadati</taxon>
        <taxon>Pseudomonadota</taxon>
        <taxon>Gammaproteobacteria</taxon>
        <taxon>Alteromonadales</taxon>
        <taxon>Pseudoalteromonadaceae</taxon>
        <taxon>Pseudoalteromonas</taxon>
    </lineage>
</organism>
<dbReference type="OrthoDB" id="1121506at2"/>
<dbReference type="Pfam" id="PF05345">
    <property type="entry name" value="He_PIG"/>
    <property type="match status" value="1"/>
</dbReference>
<dbReference type="Pfam" id="PF17963">
    <property type="entry name" value="Big_9"/>
    <property type="match status" value="1"/>
</dbReference>
<evidence type="ECO:0000313" key="3">
    <source>
        <dbReference type="Proteomes" id="UP000033452"/>
    </source>
</evidence>
<evidence type="ECO:0008006" key="4">
    <source>
        <dbReference type="Google" id="ProtNLM"/>
    </source>
</evidence>
<reference evidence="2 3" key="1">
    <citation type="journal article" date="2015" name="BMC Genomics">
        <title>Genome mining reveals unlocked bioactive potential of marine Gram-negative bacteria.</title>
        <authorList>
            <person name="Machado H."/>
            <person name="Sonnenschein E.C."/>
            <person name="Melchiorsen J."/>
            <person name="Gram L."/>
        </authorList>
    </citation>
    <scope>NUCLEOTIDE SEQUENCE [LARGE SCALE GENOMIC DNA]</scope>
    <source>
        <strain evidence="2 3">S2471</strain>
    </source>
</reference>
<sequence length="964" mass="104242">MKSLNTASILLITLLGATGCGSSGDNHLSSGSANSGDKDQVVDSGNTGDKDSGDQGTTSKGDDVLNVKIIGAIEKGPFVVGSSVTINKLTELGQNTGTTIVTNTTNDLGHFDFNANATDLLQITSTGYYRNEITGELSSDTVTLRSLYKADENAQQQANVNLLTHLTSTRVLALLKSGEMSFEQAVVQAEEEFKRTFQQVIAAPEGKEFASVSIFDIQGSSDSAYLLTVSALAYQYALNKSSAKNTASEGELTFLINELEEDFGADGKIDDAQKLTELKAMHADIDPVAVTNNISQWIKGQSTLTVPDINRYLDSDLDGLVNITDTDDDNDGIPDDEDTNPFIAQLVSDDLSLSVAEDTVLAIEISSNSPLDREIVFEVQTQPQNGRLTGAFPQFSYQPNANFNGQDSFTFVLRQGELTSREVTASISVTPVNDAPAISGTASSQAVVGERYSFVPEASDIDLSALTFSVENLPVWASLNNQTGEISGTPTDAHGGMHSDIKVSVSDGELSATLPEFNIQVLYSALPGPEGLTSSAEEAEPGQHDVTLSWQNVEYAADYMLQIASDQNFTSPSYHDLTGSSEINLKLNSGTHFWRVSSVNPDGVEGTWSSVQQMELGVFTAIFGGSGEEWLWDAIATQDEGYLVLASTRSPELVEQVNADPHSWIFKVDAKGNLQWQYIRAWDSFNYLRKGIELSDGSFILMASGSNQLIKLDAQGSELWDKVYEQPAGTSKFTSILQVNGQLIAGRSTPEGEELVTISAESGEVTGSLSLPKPQTEVASTMYISTMGQTQAGNLWVAGGVNPEGLDGLGDQYRYAGAFLYIYDKDYEPVITWHNAGSGTLTANLHDIFELENGNFFFSGQSVSGYAWAMVSGDGTTIKDELLDSEFLQLYSMFERDGYFYGIEVQLEGEPVLFKSDINEWQRETVKTVLGTTMINNQDGTITLFDSFASGRQDDIVIKKTTLE</sequence>
<dbReference type="Proteomes" id="UP000033452">
    <property type="component" value="Unassembled WGS sequence"/>
</dbReference>
<dbReference type="Gene3D" id="2.60.40.3440">
    <property type="match status" value="1"/>
</dbReference>
<name>A0A0F4QDQ1_9GAMM</name>
<dbReference type="RefSeq" id="WP_046006996.1">
    <property type="nucleotide sequence ID" value="NZ_JXYA01000060.1"/>
</dbReference>
<feature type="compositionally biased region" description="Polar residues" evidence="1">
    <location>
        <begin position="25"/>
        <end position="35"/>
    </location>
</feature>
<dbReference type="PATRIC" id="fig|43658.5.peg.4512"/>
<comment type="caution">
    <text evidence="2">The sequence shown here is derived from an EMBL/GenBank/DDBJ whole genome shotgun (WGS) entry which is preliminary data.</text>
</comment>
<accession>A0A0F4QDQ1</accession>
<dbReference type="PROSITE" id="PS51257">
    <property type="entry name" value="PROKAR_LIPOPROTEIN"/>
    <property type="match status" value="1"/>
</dbReference>
<protein>
    <recommendedName>
        <fullName evidence="4">Dystroglycan-type cadherin-like domain-containing protein</fullName>
    </recommendedName>
</protein>
<gene>
    <name evidence="2" type="ORF">TW77_21395</name>
</gene>
<dbReference type="SUPFAM" id="SSF49313">
    <property type="entry name" value="Cadherin-like"/>
    <property type="match status" value="1"/>
</dbReference>
<feature type="region of interest" description="Disordered" evidence="1">
    <location>
        <begin position="25"/>
        <end position="59"/>
    </location>
</feature>
<dbReference type="EMBL" id="JXYA01000060">
    <property type="protein sequence ID" value="KJZ05843.1"/>
    <property type="molecule type" value="Genomic_DNA"/>
</dbReference>
<dbReference type="SUPFAM" id="SSF50998">
    <property type="entry name" value="Quinoprotein alcohol dehydrogenase-like"/>
    <property type="match status" value="1"/>
</dbReference>
<dbReference type="GO" id="GO:0005509">
    <property type="term" value="F:calcium ion binding"/>
    <property type="evidence" value="ECO:0007669"/>
    <property type="project" value="InterPro"/>
</dbReference>
<evidence type="ECO:0000256" key="1">
    <source>
        <dbReference type="SAM" id="MobiDB-lite"/>
    </source>
</evidence>